<reference evidence="1 2" key="1">
    <citation type="journal article" date="2012" name="J. Bacteriol.">
        <title>Genome Sequence of n-Alkane-Degrading Hydrocarboniphaga effusa Strain AP103T (ATCC BAA-332T).</title>
        <authorList>
            <person name="Chang H.K."/>
            <person name="Zylstra G.J."/>
            <person name="Chae J.C."/>
        </authorList>
    </citation>
    <scope>NUCLEOTIDE SEQUENCE [LARGE SCALE GENOMIC DNA]</scope>
    <source>
        <strain evidence="1 2">AP103</strain>
    </source>
</reference>
<dbReference type="AlphaFoldDB" id="I7ZAP1"/>
<keyword evidence="2" id="KW-1185">Reference proteome</keyword>
<dbReference type="EMBL" id="AKGD01000003">
    <property type="protein sequence ID" value="EIT68737.1"/>
    <property type="molecule type" value="Genomic_DNA"/>
</dbReference>
<proteinExistence type="predicted"/>
<evidence type="ECO:0008006" key="3">
    <source>
        <dbReference type="Google" id="ProtNLM"/>
    </source>
</evidence>
<comment type="caution">
    <text evidence="1">The sequence shown here is derived from an EMBL/GenBank/DDBJ whole genome shotgun (WGS) entry which is preliminary data.</text>
</comment>
<sequence>MPLQHTHLMQTIDEPKRLPIRAASDWQDIVFVCVECLHRSDDDESASLRKWLKRELKSRGLKKRIRVVECSCLDLCPKRGVALARGSELATNERKKLRVHRSGDDPQALLDWLTNPPAA</sequence>
<name>I7ZAP1_9GAMM</name>
<dbReference type="Proteomes" id="UP000003704">
    <property type="component" value="Unassembled WGS sequence"/>
</dbReference>
<gene>
    <name evidence="1" type="ORF">WQQ_39320</name>
</gene>
<dbReference type="Gene3D" id="3.40.30.10">
    <property type="entry name" value="Glutaredoxin"/>
    <property type="match status" value="1"/>
</dbReference>
<accession>I7ZAP1</accession>
<evidence type="ECO:0000313" key="2">
    <source>
        <dbReference type="Proteomes" id="UP000003704"/>
    </source>
</evidence>
<evidence type="ECO:0000313" key="1">
    <source>
        <dbReference type="EMBL" id="EIT68737.1"/>
    </source>
</evidence>
<protein>
    <recommendedName>
        <fullName evidence="3">(2Fe-2S) ferredoxin domain-containing protein</fullName>
    </recommendedName>
</protein>
<organism evidence="1 2">
    <name type="scientific">Hydrocarboniphaga effusa AP103</name>
    <dbReference type="NCBI Taxonomy" id="1172194"/>
    <lineage>
        <taxon>Bacteria</taxon>
        <taxon>Pseudomonadati</taxon>
        <taxon>Pseudomonadota</taxon>
        <taxon>Gammaproteobacteria</taxon>
        <taxon>Nevskiales</taxon>
        <taxon>Nevskiaceae</taxon>
        <taxon>Hydrocarboniphaga</taxon>
    </lineage>
</organism>